<evidence type="ECO:0000313" key="1">
    <source>
        <dbReference type="EMBL" id="MDF4023382.1"/>
    </source>
</evidence>
<reference evidence="1 2" key="1">
    <citation type="journal article" date="2024" name="Curr. Microbiol.">
        <title>Luteibacter sahnii sp. nov., A Novel Yellow-Colored Xanthomonadin Pigment Producing Probiotic Bacterium from Healthy Rice Seed Microbiome.</title>
        <authorList>
            <person name="Jaiswal G."/>
            <person name="Rana R."/>
            <person name="Nayak P.K."/>
            <person name="Chouhan R."/>
            <person name="Gandhi S.G."/>
            <person name="Patel H.K."/>
            <person name="Patil P.B."/>
        </authorList>
    </citation>
    <scope>NUCLEOTIDE SEQUENCE [LARGE SCALE GENOMIC DNA]</scope>
    <source>
        <strain evidence="1 2">PPL201</strain>
    </source>
</reference>
<organism evidence="1 2">
    <name type="scientific">Luteibacter sahnii</name>
    <dbReference type="NCBI Taxonomy" id="3021977"/>
    <lineage>
        <taxon>Bacteria</taxon>
        <taxon>Pseudomonadati</taxon>
        <taxon>Pseudomonadota</taxon>
        <taxon>Gammaproteobacteria</taxon>
        <taxon>Lysobacterales</taxon>
        <taxon>Rhodanobacteraceae</taxon>
        <taxon>Luteibacter</taxon>
    </lineage>
</organism>
<protein>
    <submittedName>
        <fullName evidence="1">Zinc-dependent metalloprotease family protein</fullName>
    </submittedName>
</protein>
<comment type="caution">
    <text evidence="1">The sequence shown here is derived from an EMBL/GenBank/DDBJ whole genome shotgun (WGS) entry which is preliminary data.</text>
</comment>
<dbReference type="SUPFAM" id="SSF55486">
    <property type="entry name" value="Metalloproteases ('zincins'), catalytic domain"/>
    <property type="match status" value="1"/>
</dbReference>
<name>A0ABT6B749_9GAMM</name>
<keyword evidence="2" id="KW-1185">Reference proteome</keyword>
<gene>
    <name evidence="1" type="ORF">P3W24_00135</name>
</gene>
<dbReference type="Gene3D" id="3.40.390.10">
    <property type="entry name" value="Collagenase (Catalytic Domain)"/>
    <property type="match status" value="1"/>
</dbReference>
<keyword evidence="1" id="KW-0645">Protease</keyword>
<sequence length="602" mass="63918">MPLLAFALSAALASPAPDTSALRAAIAAVPTDGSRGVDVDLPLGDGAASRFRLVDSRTLPNALMRRYPGLRSLRGQDAEGRTVRIDVSGDATWLSVRDGAREWSAHWGDTVAAPTGQTLPVAYTPAPVSTTPRRTARSTVSGDVRYDFRLAVAASSRYTARVGGTVEQGLAAVAHAVNRANDVFETDLGVHFTLVDRNDRLIFTTSRRDPFESHEPGPAAVDVIERRIGASRYDIGHALTTFSGGHSESGTTCSDDRSTDDGAMHKAFAWSGDPAPDVDRYAQDHFIHVLGLQLGAVPTANGCLRGSDLAVEPGSGSTAMGYASLHCASEAQWLQDASDRYFHASSIEQIRASLASRGGACARRRLGRTPAPWIDRAPLAGDTVIPARTPFFLEAHAMAGDPGRRLTYTWVQIDTGPEQKGALVDDGIGPLFRSLPPSSEPRRTFPRLHALLGHEPADPAEALPTTSRTLRLRLTVRDNGGDDATTASADTRVRVVDTGRPFSVTSPGANEALSAGASLSVRWDVAGTAQAPIGCGGVRIDLSTDGGLTWPHLLARNETNDGEATTTLPDDMPRTDRARVRVSCESRPFFAVSPADVSLVGR</sequence>
<keyword evidence="1" id="KW-0482">Metalloprotease</keyword>
<accession>A0ABT6B749</accession>
<evidence type="ECO:0000313" key="2">
    <source>
        <dbReference type="Proteomes" id="UP001528850"/>
    </source>
</evidence>
<dbReference type="GO" id="GO:0008237">
    <property type="term" value="F:metallopeptidase activity"/>
    <property type="evidence" value="ECO:0007669"/>
    <property type="project" value="UniProtKB-KW"/>
</dbReference>
<proteinExistence type="predicted"/>
<dbReference type="EMBL" id="JARJJS010000001">
    <property type="protein sequence ID" value="MDF4023382.1"/>
    <property type="molecule type" value="Genomic_DNA"/>
</dbReference>
<dbReference type="Pfam" id="PF13583">
    <property type="entry name" value="Reprolysin_4"/>
    <property type="match status" value="1"/>
</dbReference>
<keyword evidence="1" id="KW-0378">Hydrolase</keyword>
<dbReference type="Proteomes" id="UP001528850">
    <property type="component" value="Unassembled WGS sequence"/>
</dbReference>
<dbReference type="InterPro" id="IPR024079">
    <property type="entry name" value="MetalloPept_cat_dom_sf"/>
</dbReference>